<sequence length="112" mass="11877">MESVVEACLVVILKRLAIKAKRQEDSDVVVVVVIVIVVVVAVVVTGWLSALGIVCSLFSPRVGNWASKPTGSKVCVTSPGQELLCPQADSDVLLQDCNNLCSMDSNDNTCDT</sequence>
<accession>A0A813KYX3</accession>
<evidence type="ECO:0000313" key="3">
    <source>
        <dbReference type="Proteomes" id="UP000626109"/>
    </source>
</evidence>
<keyword evidence="1" id="KW-1133">Transmembrane helix</keyword>
<dbReference type="EMBL" id="CAJNNW010033020">
    <property type="protein sequence ID" value="CAE8716700.1"/>
    <property type="molecule type" value="Genomic_DNA"/>
</dbReference>
<feature type="transmembrane region" description="Helical" evidence="1">
    <location>
        <begin position="28"/>
        <end position="58"/>
    </location>
</feature>
<protein>
    <submittedName>
        <fullName evidence="2">Uncharacterized protein</fullName>
    </submittedName>
</protein>
<evidence type="ECO:0000313" key="2">
    <source>
        <dbReference type="EMBL" id="CAE8716700.1"/>
    </source>
</evidence>
<name>A0A813KYX3_POLGL</name>
<organism evidence="2 3">
    <name type="scientific">Polarella glacialis</name>
    <name type="common">Dinoflagellate</name>
    <dbReference type="NCBI Taxonomy" id="89957"/>
    <lineage>
        <taxon>Eukaryota</taxon>
        <taxon>Sar</taxon>
        <taxon>Alveolata</taxon>
        <taxon>Dinophyceae</taxon>
        <taxon>Suessiales</taxon>
        <taxon>Suessiaceae</taxon>
        <taxon>Polarella</taxon>
    </lineage>
</organism>
<gene>
    <name evidence="2" type="ORF">PGLA2088_LOCUS39175</name>
</gene>
<reference evidence="2" key="1">
    <citation type="submission" date="2021-02" db="EMBL/GenBank/DDBJ databases">
        <authorList>
            <person name="Dougan E. K."/>
            <person name="Rhodes N."/>
            <person name="Thang M."/>
            <person name="Chan C."/>
        </authorList>
    </citation>
    <scope>NUCLEOTIDE SEQUENCE</scope>
</reference>
<proteinExistence type="predicted"/>
<dbReference type="AlphaFoldDB" id="A0A813KYX3"/>
<comment type="caution">
    <text evidence="2">The sequence shown here is derived from an EMBL/GenBank/DDBJ whole genome shotgun (WGS) entry which is preliminary data.</text>
</comment>
<dbReference type="Proteomes" id="UP000626109">
    <property type="component" value="Unassembled WGS sequence"/>
</dbReference>
<keyword evidence="1" id="KW-0812">Transmembrane</keyword>
<keyword evidence="1" id="KW-0472">Membrane</keyword>
<evidence type="ECO:0000256" key="1">
    <source>
        <dbReference type="SAM" id="Phobius"/>
    </source>
</evidence>